<evidence type="ECO:0000313" key="2">
    <source>
        <dbReference type="EMBL" id="EES52299.1"/>
    </source>
</evidence>
<sequence length="103" mass="10413">MMQIKSENLESFETRGGTGGGGGGQERQGALWAKILRGPPEGPGGGRGGRPLKAPVFETVQKSFKLTAGRGVDPTATPGSGSRGPGSLFAGDRPEPSGPPPQT</sequence>
<dbReference type="AlphaFoldDB" id="C6HYL4"/>
<gene>
    <name evidence="2" type="ORF">UBAL3_94240090</name>
</gene>
<accession>C6HYL4</accession>
<feature type="region of interest" description="Disordered" evidence="1">
    <location>
        <begin position="1"/>
        <end position="103"/>
    </location>
</feature>
<feature type="compositionally biased region" description="Gly residues" evidence="1">
    <location>
        <begin position="16"/>
        <end position="26"/>
    </location>
</feature>
<organism evidence="2 3">
    <name type="scientific">Leptospirillum ferrodiazotrophum</name>
    <dbReference type="NCBI Taxonomy" id="412449"/>
    <lineage>
        <taxon>Bacteria</taxon>
        <taxon>Pseudomonadati</taxon>
        <taxon>Nitrospirota</taxon>
        <taxon>Nitrospiria</taxon>
        <taxon>Nitrospirales</taxon>
        <taxon>Nitrospiraceae</taxon>
        <taxon>Leptospirillum</taxon>
    </lineage>
</organism>
<dbReference type="Proteomes" id="UP000009374">
    <property type="component" value="Unassembled WGS sequence"/>
</dbReference>
<evidence type="ECO:0000256" key="1">
    <source>
        <dbReference type="SAM" id="MobiDB-lite"/>
    </source>
</evidence>
<name>C6HYL4_9BACT</name>
<evidence type="ECO:0000313" key="3">
    <source>
        <dbReference type="Proteomes" id="UP000009374"/>
    </source>
</evidence>
<dbReference type="EMBL" id="GG693878">
    <property type="protein sequence ID" value="EES52299.1"/>
    <property type="molecule type" value="Genomic_DNA"/>
</dbReference>
<protein>
    <submittedName>
        <fullName evidence="2">Uncharacterized protein</fullName>
    </submittedName>
</protein>
<keyword evidence="3" id="KW-1185">Reference proteome</keyword>
<proteinExistence type="predicted"/>
<feature type="compositionally biased region" description="Polar residues" evidence="1">
    <location>
        <begin position="1"/>
        <end position="11"/>
    </location>
</feature>
<reference evidence="2 3" key="1">
    <citation type="journal article" date="2009" name="Appl. Environ. Microbiol.">
        <title>Community genomic and proteomic analyses of chemoautotrophic iron-oxidizing "Leptospirillum rubarum" (Group II) and "Leptospirillum ferrodiazotrophum" (Group III) bacteria in acid mine drainage biofilms.</title>
        <authorList>
            <person name="Goltsman D.S."/>
            <person name="Denef V.J."/>
            <person name="Singer S.W."/>
            <person name="VerBerkmoes N.C."/>
            <person name="Lefsrud M."/>
            <person name="Mueller R.S."/>
            <person name="Dick G.J."/>
            <person name="Sun C.L."/>
            <person name="Wheeler K.E."/>
            <person name="Zemla A."/>
            <person name="Baker B.J."/>
            <person name="Hauser L."/>
            <person name="Land M."/>
            <person name="Shah M.B."/>
            <person name="Thelen M.P."/>
            <person name="Hettich R.L."/>
            <person name="Banfield J.F."/>
        </authorList>
    </citation>
    <scope>NUCLEOTIDE SEQUENCE [LARGE SCALE GENOMIC DNA]</scope>
</reference>